<evidence type="ECO:0000313" key="2">
    <source>
        <dbReference type="EMBL" id="KAL1201844.1"/>
    </source>
</evidence>
<proteinExistence type="predicted"/>
<keyword evidence="3" id="KW-1185">Reference proteome</keyword>
<name>A0ABD1A534_CARAN</name>
<organism evidence="2 3">
    <name type="scientific">Cardamine amara subsp. amara</name>
    <dbReference type="NCBI Taxonomy" id="228776"/>
    <lineage>
        <taxon>Eukaryota</taxon>
        <taxon>Viridiplantae</taxon>
        <taxon>Streptophyta</taxon>
        <taxon>Embryophyta</taxon>
        <taxon>Tracheophyta</taxon>
        <taxon>Spermatophyta</taxon>
        <taxon>Magnoliopsida</taxon>
        <taxon>eudicotyledons</taxon>
        <taxon>Gunneridae</taxon>
        <taxon>Pentapetalae</taxon>
        <taxon>rosids</taxon>
        <taxon>malvids</taxon>
        <taxon>Brassicales</taxon>
        <taxon>Brassicaceae</taxon>
        <taxon>Cardamineae</taxon>
        <taxon>Cardamine</taxon>
    </lineage>
</organism>
<dbReference type="InterPro" id="IPR026960">
    <property type="entry name" value="RVT-Znf"/>
</dbReference>
<gene>
    <name evidence="2" type="ORF">V5N11_014807</name>
</gene>
<accession>A0ABD1A534</accession>
<dbReference type="Pfam" id="PF13966">
    <property type="entry name" value="zf-RVT"/>
    <property type="match status" value="1"/>
</dbReference>
<dbReference type="EMBL" id="JBANAX010000583">
    <property type="protein sequence ID" value="KAL1201844.1"/>
    <property type="molecule type" value="Genomic_DNA"/>
</dbReference>
<dbReference type="Proteomes" id="UP001558713">
    <property type="component" value="Unassembled WGS sequence"/>
</dbReference>
<comment type="caution">
    <text evidence="2">The sequence shown here is derived from an EMBL/GenBank/DDBJ whole genome shotgun (WGS) entry which is preliminary data.</text>
</comment>
<evidence type="ECO:0000313" key="3">
    <source>
        <dbReference type="Proteomes" id="UP001558713"/>
    </source>
</evidence>
<evidence type="ECO:0000259" key="1">
    <source>
        <dbReference type="Pfam" id="PF13966"/>
    </source>
</evidence>
<dbReference type="AlphaFoldDB" id="A0ABD1A534"/>
<feature type="domain" description="Reverse transcriptase zinc-binding" evidence="1">
    <location>
        <begin position="287"/>
        <end position="371"/>
    </location>
</feature>
<protein>
    <submittedName>
        <fullName evidence="2">Ribonuclease H protein</fullName>
    </submittedName>
</protein>
<reference evidence="2 3" key="1">
    <citation type="submission" date="2024-04" db="EMBL/GenBank/DDBJ databases">
        <title>Genome assembly C_amara_ONT_v2.</title>
        <authorList>
            <person name="Yant L."/>
            <person name="Moore C."/>
            <person name="Slenker M."/>
        </authorList>
    </citation>
    <scope>NUCLEOTIDE SEQUENCE [LARGE SCALE GENOMIC DNA]</scope>
    <source>
        <tissue evidence="2">Leaf</tissue>
    </source>
</reference>
<sequence>MSANLGIQLGSFPVRYLGVPLTSQKLRKQDYQPLIDRISSRFSSWTTRHLSFAGRLQLLQSVIYSTISFWASIFVLPNQCLLTLEHMCNGFLWKGDPTASRGVKVSWESVCSPKHSGGLGLRRLSDWNRVLTLKLIWLIFSAGGSLWVSWIRHNLIGTTNFWCISPSSSDSWVWKSICKLRSIAIPFLVCQLGSGITASFWQDNWTTLGPLIDITGPRGPMVTGIVIDAVVADAISEGEWWLSSSRSCSPIISLLRDSLPNAQDIATSEVNDIYLWKPDHTSARDFFSFSATWTTLHPPPQSVEWYQSVWFKGRIPKHAFVAWVTARGMLNTRDRFRSWNMPVPATCLLCALQDESHQHLFFDCPFSSQVWSFFTTKAHLSPPTNLQDVLRWMKDPSRDNNVSLILKLIFQASIYLIWKERNGRLHNVSNSPPSVLIKDIQLTLRRPLDPLSRAQQNLPSTVSLLTTWFGVFQPTGIG</sequence>
<dbReference type="PANTHER" id="PTHR33116:SF76">
    <property type="entry name" value="DUF4283 DOMAIN-CONTAINING PROTEIN"/>
    <property type="match status" value="1"/>
</dbReference>
<dbReference type="PANTHER" id="PTHR33116">
    <property type="entry name" value="REVERSE TRANSCRIPTASE ZINC-BINDING DOMAIN-CONTAINING PROTEIN-RELATED-RELATED"/>
    <property type="match status" value="1"/>
</dbReference>